<accession>A0A930VBU3</accession>
<feature type="region of interest" description="Disordered" evidence="1">
    <location>
        <begin position="58"/>
        <end position="90"/>
    </location>
</feature>
<keyword evidence="3" id="KW-1185">Reference proteome</keyword>
<evidence type="ECO:0000313" key="3">
    <source>
        <dbReference type="Proteomes" id="UP000640489"/>
    </source>
</evidence>
<gene>
    <name evidence="2" type="ORF">ISU07_16075</name>
</gene>
<reference evidence="2" key="1">
    <citation type="submission" date="2020-11" db="EMBL/GenBank/DDBJ databases">
        <title>Nocardioides sp. nov., isolated from Soil of Cynanchum wilfordii Hemsley rhizosphere.</title>
        <authorList>
            <person name="Lee J.-S."/>
            <person name="Suh M.K."/>
            <person name="Kim J.-S."/>
        </authorList>
    </citation>
    <scope>NUCLEOTIDE SEQUENCE</scope>
    <source>
        <strain evidence="2">KCTC 19275</strain>
    </source>
</reference>
<dbReference type="AlphaFoldDB" id="A0A930VBU3"/>
<evidence type="ECO:0000256" key="1">
    <source>
        <dbReference type="SAM" id="MobiDB-lite"/>
    </source>
</evidence>
<comment type="caution">
    <text evidence="2">The sequence shown here is derived from an EMBL/GenBank/DDBJ whole genome shotgun (WGS) entry which is preliminary data.</text>
</comment>
<dbReference type="EMBL" id="JADKPN010000010">
    <property type="protein sequence ID" value="MBF4764649.1"/>
    <property type="molecule type" value="Genomic_DNA"/>
</dbReference>
<dbReference type="RefSeq" id="WP_194707834.1">
    <property type="nucleotide sequence ID" value="NZ_JADKPN010000010.1"/>
</dbReference>
<protein>
    <submittedName>
        <fullName evidence="2">Uncharacterized protein</fullName>
    </submittedName>
</protein>
<organism evidence="2 3">
    <name type="scientific">Nocardioides islandensis</name>
    <dbReference type="NCBI Taxonomy" id="433663"/>
    <lineage>
        <taxon>Bacteria</taxon>
        <taxon>Bacillati</taxon>
        <taxon>Actinomycetota</taxon>
        <taxon>Actinomycetes</taxon>
        <taxon>Propionibacteriales</taxon>
        <taxon>Nocardioidaceae</taxon>
        <taxon>Nocardioides</taxon>
    </lineage>
</organism>
<name>A0A930VBU3_9ACTN</name>
<sequence>MYAGTLDEAAKIEVRIYRDDRLRVRQTCDTSAEAAAIVEQASDEDHVFLLVDDGRWDPGPGDVVTRGESPWDADDGQPIATAQLPGHGTE</sequence>
<evidence type="ECO:0000313" key="2">
    <source>
        <dbReference type="EMBL" id="MBF4764649.1"/>
    </source>
</evidence>
<proteinExistence type="predicted"/>
<dbReference type="Proteomes" id="UP000640489">
    <property type="component" value="Unassembled WGS sequence"/>
</dbReference>